<evidence type="ECO:0008006" key="5">
    <source>
        <dbReference type="Google" id="ProtNLM"/>
    </source>
</evidence>
<dbReference type="GO" id="GO:0016504">
    <property type="term" value="F:peptidase activator activity"/>
    <property type="evidence" value="ECO:0007669"/>
    <property type="project" value="InterPro"/>
</dbReference>
<organism evidence="4">
    <name type="scientific">Palpitomonas bilix</name>
    <dbReference type="NCBI Taxonomy" id="652834"/>
    <lineage>
        <taxon>Eukaryota</taxon>
        <taxon>Eukaryota incertae sedis</taxon>
    </lineage>
</organism>
<evidence type="ECO:0000259" key="2">
    <source>
        <dbReference type="Pfam" id="PF11919"/>
    </source>
</evidence>
<proteinExistence type="predicted"/>
<dbReference type="Gene3D" id="1.25.10.10">
    <property type="entry name" value="Leucine-rich Repeat Variant"/>
    <property type="match status" value="1"/>
</dbReference>
<dbReference type="SUPFAM" id="SSF48371">
    <property type="entry name" value="ARM repeat"/>
    <property type="match status" value="1"/>
</dbReference>
<dbReference type="InterPro" id="IPR021843">
    <property type="entry name" value="PSME4_C"/>
</dbReference>
<dbReference type="InterPro" id="IPR035309">
    <property type="entry name" value="PSME4"/>
</dbReference>
<dbReference type="InterPro" id="IPR055455">
    <property type="entry name" value="HEAT_PSME4"/>
</dbReference>
<dbReference type="GO" id="GO:0070628">
    <property type="term" value="F:proteasome binding"/>
    <property type="evidence" value="ECO:0007669"/>
    <property type="project" value="InterPro"/>
</dbReference>
<dbReference type="GO" id="GO:0010499">
    <property type="term" value="P:proteasomal ubiquitin-independent protein catabolic process"/>
    <property type="evidence" value="ECO:0007669"/>
    <property type="project" value="TreeGrafter"/>
</dbReference>
<dbReference type="PANTHER" id="PTHR32170:SF3">
    <property type="entry name" value="PROTEASOME ACTIVATOR COMPLEX SUBUNIT 4"/>
    <property type="match status" value="1"/>
</dbReference>
<dbReference type="InterPro" id="IPR011989">
    <property type="entry name" value="ARM-like"/>
</dbReference>
<dbReference type="GO" id="GO:0005829">
    <property type="term" value="C:cytosol"/>
    <property type="evidence" value="ECO:0007669"/>
    <property type="project" value="TreeGrafter"/>
</dbReference>
<reference evidence="4" key="1">
    <citation type="submission" date="2021-01" db="EMBL/GenBank/DDBJ databases">
        <authorList>
            <person name="Corre E."/>
            <person name="Pelletier E."/>
            <person name="Niang G."/>
            <person name="Scheremetjew M."/>
            <person name="Finn R."/>
            <person name="Kale V."/>
            <person name="Holt S."/>
            <person name="Cochrane G."/>
            <person name="Meng A."/>
            <person name="Brown T."/>
            <person name="Cohen L."/>
        </authorList>
    </citation>
    <scope>NUCLEOTIDE SEQUENCE</scope>
    <source>
        <strain evidence="4">NIES-2562</strain>
    </source>
</reference>
<evidence type="ECO:0000313" key="4">
    <source>
        <dbReference type="EMBL" id="CAE0245470.1"/>
    </source>
</evidence>
<evidence type="ECO:0000259" key="3">
    <source>
        <dbReference type="Pfam" id="PF23096"/>
    </source>
</evidence>
<dbReference type="EMBL" id="HBIB01011772">
    <property type="protein sequence ID" value="CAE0245470.1"/>
    <property type="molecule type" value="Transcribed_RNA"/>
</dbReference>
<evidence type="ECO:0000256" key="1">
    <source>
        <dbReference type="ARBA" id="ARBA00004324"/>
    </source>
</evidence>
<protein>
    <recommendedName>
        <fullName evidence="5">Proteasome activator complex subunit 4 C-terminal domain-containing protein</fullName>
    </recommendedName>
</protein>
<sequence length="820" mass="93168">MNRLRSLLSTFCVSSRFIRINIVEPPLSRIVASLFMNTSVDYGEFRLHVGEERVQKVQETLKRQSDELKGLKLMLWTDLLKLGTGSVSFSLAEVQGRSIGEITSFVEKECEGLVASQAKTASESHWHVQLRVMSAYRILLNVCDVPSKGMLEFILHASAHGNPQVQLMGVTILGMLVTALSGPKRKPDLEAGLETIRQNIYTSWFETPVASDEQHKEYEEKALYRDKYWFGWYSLPTLRADEKRSGRAERFSRIFDDAVSHTGETAEDILKFLGEKLLNDEYLASMLESLVVVHDILSKEYSFDSTHAHVLKALVRLFGLPFVKKLLSYVARIIPSASSRNSAEGGEHDIEQVAADRVRMQQCLAAEIIGAIARGMKHASISEVDMIRDELTTVTRQAMMNSHNETTRIWASLFQFCFYDIDPRRPIVQLMKDIVIMEPIIDPTLSVANQAKKLRYMTYFCSENAWRITENNAYILEKLQDTLSHQLRHVRDRTARLISKLVTSAWPLPESRAVVSKQGDDGSIDARVLKFLHFGFERFADTVEEVLSTPNTAATTEQKQRLLTWLHTVMLCLREGRGGKTLVVVLSEYLSPLFKIVSIEDEEIPTTIRVVLALVTQSDISVELVRKLIRGVSTFITSKVWSVRRQIAGFVHLLVYHYRMFLADDDPLWEEIVGMLTVLLHDSNAEVRDSACGFLSGMFVGLKEGSKDDGKEGNFVMSVSSVTRHFTAMLAKRGPEKFSGIQGLIAIVRTQPYTVPNWMPAILYKVAQFTHAPDPVGSVVQKHLKDWWRTHRDTWHEHKHKFTEEEEEAINDVLVCSYYC</sequence>
<dbReference type="InterPro" id="IPR016024">
    <property type="entry name" value="ARM-type_fold"/>
</dbReference>
<gene>
    <name evidence="4" type="ORF">PBIL07802_LOCUS7651</name>
</gene>
<dbReference type="Pfam" id="PF23096">
    <property type="entry name" value="HEAT_PSME4"/>
    <property type="match status" value="1"/>
</dbReference>
<accession>A0A7S3D3M3</accession>
<dbReference type="PANTHER" id="PTHR32170">
    <property type="entry name" value="PROTEASOME ACTIVATOR COMPLEX SUBUNIT 4"/>
    <property type="match status" value="1"/>
</dbReference>
<name>A0A7S3D3M3_9EUKA</name>
<comment type="subcellular location">
    <subcellularLocation>
        <location evidence="1">Nucleus speckle</location>
    </subcellularLocation>
</comment>
<dbReference type="Pfam" id="PF11919">
    <property type="entry name" value="PSME4_C"/>
    <property type="match status" value="1"/>
</dbReference>
<dbReference type="GO" id="GO:0016607">
    <property type="term" value="C:nuclear speck"/>
    <property type="evidence" value="ECO:0007669"/>
    <property type="project" value="UniProtKB-SubCell"/>
</dbReference>
<feature type="domain" description="Proteasome activator complex subunit 4 C-terminal" evidence="2">
    <location>
        <begin position="737"/>
        <end position="819"/>
    </location>
</feature>
<dbReference type="AlphaFoldDB" id="A0A7S3D3M3"/>
<feature type="domain" description="Proteasome activator complex subunit 4-like HEAT repeat-like" evidence="3">
    <location>
        <begin position="349"/>
        <end position="425"/>
    </location>
</feature>